<evidence type="ECO:0000256" key="7">
    <source>
        <dbReference type="ARBA" id="ARBA00022692"/>
    </source>
</evidence>
<dbReference type="InterPro" id="IPR018201">
    <property type="entry name" value="Ketoacyl_synth_AS"/>
</dbReference>
<evidence type="ECO:0000256" key="2">
    <source>
        <dbReference type="ARBA" id="ARBA00008467"/>
    </source>
</evidence>
<evidence type="ECO:0000259" key="14">
    <source>
        <dbReference type="PROSITE" id="PS52004"/>
    </source>
</evidence>
<evidence type="ECO:0000256" key="4">
    <source>
        <dbReference type="ARBA" id="ARBA00022475"/>
    </source>
</evidence>
<gene>
    <name evidence="15" type="ORF">FQ775_06935</name>
</gene>
<feature type="domain" description="Ketosynthase family 3 (KS3)" evidence="14">
    <location>
        <begin position="4"/>
        <end position="403"/>
    </location>
</feature>
<dbReference type="Gene3D" id="3.40.47.10">
    <property type="match status" value="1"/>
</dbReference>
<comment type="function">
    <text evidence="10">Proposed to synthesize NOD factor fatty acyl chain. Involved in the synthesis of a highly unsaturated fatty acid moiety, which forms part of a lipo-oligosaccharide that is responsible for host specificity.</text>
</comment>
<keyword evidence="5" id="KW-0997">Cell inner membrane</keyword>
<keyword evidence="3" id="KW-0536">Nodulation</keyword>
<dbReference type="InterPro" id="IPR020841">
    <property type="entry name" value="PKS_Beta-ketoAc_synthase_dom"/>
</dbReference>
<evidence type="ECO:0000256" key="13">
    <source>
        <dbReference type="RuleBase" id="RU003694"/>
    </source>
</evidence>
<comment type="similarity">
    <text evidence="2 13">Belongs to the thiolase-like superfamily. Beta-ketoacyl-ACP synthases family.</text>
</comment>
<dbReference type="Pfam" id="PF00109">
    <property type="entry name" value="ketoacyl-synt"/>
    <property type="match status" value="1"/>
</dbReference>
<evidence type="ECO:0000256" key="3">
    <source>
        <dbReference type="ARBA" id="ARBA00022458"/>
    </source>
</evidence>
<dbReference type="NCBIfam" id="NF005589">
    <property type="entry name" value="PRK07314.1"/>
    <property type="match status" value="1"/>
</dbReference>
<evidence type="ECO:0000256" key="1">
    <source>
        <dbReference type="ARBA" id="ARBA00004533"/>
    </source>
</evidence>
<dbReference type="SMART" id="SM00825">
    <property type="entry name" value="PKS_KS"/>
    <property type="match status" value="1"/>
</dbReference>
<evidence type="ECO:0000256" key="8">
    <source>
        <dbReference type="ARBA" id="ARBA00022989"/>
    </source>
</evidence>
<dbReference type="GO" id="GO:0004315">
    <property type="term" value="F:3-oxoacyl-[acyl-carrier-protein] synthase activity"/>
    <property type="evidence" value="ECO:0007669"/>
    <property type="project" value="InterPro"/>
</dbReference>
<keyword evidence="4" id="KW-1003">Cell membrane</keyword>
<keyword evidence="6 13" id="KW-0808">Transferase</keyword>
<dbReference type="PROSITE" id="PS00606">
    <property type="entry name" value="KS3_1"/>
    <property type="match status" value="1"/>
</dbReference>
<dbReference type="Pfam" id="PF02801">
    <property type="entry name" value="Ketoacyl-synt_C"/>
    <property type="match status" value="1"/>
</dbReference>
<dbReference type="PANTHER" id="PTHR11712">
    <property type="entry name" value="POLYKETIDE SYNTHASE-RELATED"/>
    <property type="match status" value="1"/>
</dbReference>
<evidence type="ECO:0000256" key="6">
    <source>
        <dbReference type="ARBA" id="ARBA00022679"/>
    </source>
</evidence>
<keyword evidence="9" id="KW-0472">Membrane</keyword>
<keyword evidence="16" id="KW-1185">Reference proteome</keyword>
<proteinExistence type="inferred from homology"/>
<dbReference type="KEGG" id="niy:FQ775_06935"/>
<keyword evidence="8" id="KW-1133">Transmembrane helix</keyword>
<dbReference type="GO" id="GO:0005886">
    <property type="term" value="C:plasma membrane"/>
    <property type="evidence" value="ECO:0007669"/>
    <property type="project" value="UniProtKB-SubCell"/>
</dbReference>
<evidence type="ECO:0000256" key="9">
    <source>
        <dbReference type="ARBA" id="ARBA00023136"/>
    </source>
</evidence>
<name>A0A5B8KWP4_9HYPH</name>
<protein>
    <recommendedName>
        <fullName evidence="11">Nodulation protein E</fullName>
    </recommendedName>
    <alternativeName>
        <fullName evidence="12">Host-specificity of nodulation protein B</fullName>
    </alternativeName>
</protein>
<dbReference type="RefSeq" id="WP_146298786.1">
    <property type="nucleotide sequence ID" value="NZ_CP042301.2"/>
</dbReference>
<dbReference type="InterPro" id="IPR014030">
    <property type="entry name" value="Ketoacyl_synth_N"/>
</dbReference>
<dbReference type="Proteomes" id="UP000321389">
    <property type="component" value="Chromosome"/>
</dbReference>
<dbReference type="PANTHER" id="PTHR11712:SF352">
    <property type="entry name" value="3-OXOACYL-[ACYL-CARRIER-PROTEIN] SYNTHASE"/>
    <property type="match status" value="1"/>
</dbReference>
<comment type="subcellular location">
    <subcellularLocation>
        <location evidence="1">Cell inner membrane</location>
    </subcellularLocation>
</comment>
<dbReference type="InterPro" id="IPR000794">
    <property type="entry name" value="Beta-ketoacyl_synthase"/>
</dbReference>
<dbReference type="InterPro" id="IPR014031">
    <property type="entry name" value="Ketoacyl_synth_C"/>
</dbReference>
<dbReference type="PROSITE" id="PS52004">
    <property type="entry name" value="KS3_2"/>
    <property type="match status" value="1"/>
</dbReference>
<dbReference type="AlphaFoldDB" id="A0A5B8KWP4"/>
<evidence type="ECO:0000256" key="10">
    <source>
        <dbReference type="ARBA" id="ARBA00037576"/>
    </source>
</evidence>
<dbReference type="CDD" id="cd00834">
    <property type="entry name" value="KAS_I_II"/>
    <property type="match status" value="1"/>
</dbReference>
<dbReference type="GO" id="GO:0006633">
    <property type="term" value="P:fatty acid biosynthetic process"/>
    <property type="evidence" value="ECO:0007669"/>
    <property type="project" value="InterPro"/>
</dbReference>
<reference evidence="15" key="1">
    <citation type="submission" date="2020-04" db="EMBL/GenBank/DDBJ databases">
        <title>Nitratireductor sp. nov. isolated from mangrove soil.</title>
        <authorList>
            <person name="Ye Y."/>
        </authorList>
    </citation>
    <scope>NUCLEOTIDE SEQUENCE</scope>
    <source>
        <strain evidence="15">SY7</strain>
    </source>
</reference>
<accession>A0A5B8KWP4</accession>
<evidence type="ECO:0000313" key="16">
    <source>
        <dbReference type="Proteomes" id="UP000321389"/>
    </source>
</evidence>
<organism evidence="15 16">
    <name type="scientific">Nitratireductor mangrovi</name>
    <dbReference type="NCBI Taxonomy" id="2599600"/>
    <lineage>
        <taxon>Bacteria</taxon>
        <taxon>Pseudomonadati</taxon>
        <taxon>Pseudomonadota</taxon>
        <taxon>Alphaproteobacteria</taxon>
        <taxon>Hyphomicrobiales</taxon>
        <taxon>Phyllobacteriaceae</taxon>
        <taxon>Nitratireductor</taxon>
    </lineage>
</organism>
<dbReference type="EMBL" id="CP042301">
    <property type="protein sequence ID" value="QDZ00137.1"/>
    <property type="molecule type" value="Genomic_DNA"/>
</dbReference>
<keyword evidence="7" id="KW-0812">Transmembrane</keyword>
<evidence type="ECO:0000256" key="11">
    <source>
        <dbReference type="ARBA" id="ARBA00039445"/>
    </source>
</evidence>
<dbReference type="OrthoDB" id="9808669at2"/>
<dbReference type="InterPro" id="IPR016039">
    <property type="entry name" value="Thiolase-like"/>
</dbReference>
<evidence type="ECO:0000256" key="12">
    <source>
        <dbReference type="ARBA" id="ARBA00041756"/>
    </source>
</evidence>
<sequence>MTERPRIVITGLGGICSLGCDAPTIWRAMTEGRDGIGPIETVPLHDLKVRIGGEIAELPDTGLERRQLVTMDRFSRLATIAAGEALGHACVDMERMNRSRIGAVIGTGVCGWEAIEESYRAVFLAGKSRANVFTVPRVMPGAAAGQVSMVHGLRGPVFGVTSACSSSNHAFAAAADQLRAGRADVMLAGGSDAPLVYGVLKAWEALRVLAREACRPFSADREGLVLGEGAGVAVLETYEHARARGAPILAELAGVGMSADASDIVAPTLEGPVSAMRACLDDAGLANDEIDYVNAHGTATKANDLIETRAIQTVFGNHSGALSVSSTKSMHAHCLGASGALEMIACVMAVREGIVPPTIGYREADPDCPLDVTANTARERPVRAALSNAFAFGGTNAVIAVKQI</sequence>
<dbReference type="SUPFAM" id="SSF53901">
    <property type="entry name" value="Thiolase-like"/>
    <property type="match status" value="2"/>
</dbReference>
<evidence type="ECO:0000313" key="15">
    <source>
        <dbReference type="EMBL" id="QDZ00137.1"/>
    </source>
</evidence>
<evidence type="ECO:0000256" key="5">
    <source>
        <dbReference type="ARBA" id="ARBA00022519"/>
    </source>
</evidence>